<dbReference type="InterPro" id="IPR019197">
    <property type="entry name" value="Biotin-prot_ligase_N"/>
</dbReference>
<evidence type="ECO:0000313" key="3">
    <source>
        <dbReference type="Proteomes" id="UP000322244"/>
    </source>
</evidence>
<gene>
    <name evidence="2" type="ORF">FOY51_26000</name>
</gene>
<dbReference type="AlphaFoldDB" id="A0A5A7S0X3"/>
<accession>A0A5A7S0X3</accession>
<name>A0A5A7S0X3_9NOCA</name>
<reference evidence="2 3" key="1">
    <citation type="submission" date="2019-07" db="EMBL/GenBank/DDBJ databases">
        <title>Rhodococcus cavernicolus sp. nov., isolated from a cave.</title>
        <authorList>
            <person name="Lee S.D."/>
        </authorList>
    </citation>
    <scope>NUCLEOTIDE SEQUENCE [LARGE SCALE GENOMIC DNA]</scope>
    <source>
        <strain evidence="2 3">C1-24</strain>
    </source>
</reference>
<dbReference type="SUPFAM" id="SSF52317">
    <property type="entry name" value="Class I glutamine amidotransferase-like"/>
    <property type="match status" value="1"/>
</dbReference>
<proteinExistence type="predicted"/>
<comment type="caution">
    <text evidence="2">The sequence shown here is derived from an EMBL/GenBank/DDBJ whole genome shotgun (WGS) entry which is preliminary data.</text>
</comment>
<dbReference type="InterPro" id="IPR029062">
    <property type="entry name" value="Class_I_gatase-like"/>
</dbReference>
<evidence type="ECO:0000313" key="2">
    <source>
        <dbReference type="EMBL" id="KAA0016577.1"/>
    </source>
</evidence>
<feature type="domain" description="Biotin-protein ligase N-terminal" evidence="1">
    <location>
        <begin position="19"/>
        <end position="114"/>
    </location>
</feature>
<dbReference type="EMBL" id="VLNY01000026">
    <property type="protein sequence ID" value="KAA0016577.1"/>
    <property type="molecule type" value="Genomic_DNA"/>
</dbReference>
<dbReference type="Proteomes" id="UP000322244">
    <property type="component" value="Unassembled WGS sequence"/>
</dbReference>
<dbReference type="OrthoDB" id="20888at2"/>
<sequence length="239" mass="25572">MGITTEHYLDRLDNRPVALVYRGPASCAGCSEAVAHLLQTHPTPFRAVFCGPDEDTPLTAASLAKAVVYAQPGGGTLSPAWRKMRAHAHDLRTWVHGGGHYLGFCLGGYLAGSSPGFGLVPGGIGRYIDSDEATVHNTDDTVIPIRWRHQQRHMFFQDGPTFPDATHTATTVLARYDNDLPAALVATYGAGRVGVVGPHPEADLTWYTGIGLTNPDGIRYDLGHDLIAATIHRPAATPS</sequence>
<keyword evidence="3" id="KW-1185">Reference proteome</keyword>
<protein>
    <recommendedName>
        <fullName evidence="1">Biotin-protein ligase N-terminal domain-containing protein</fullName>
    </recommendedName>
</protein>
<evidence type="ECO:0000259" key="1">
    <source>
        <dbReference type="Pfam" id="PF09825"/>
    </source>
</evidence>
<dbReference type="Pfam" id="PF09825">
    <property type="entry name" value="BPL_N"/>
    <property type="match status" value="1"/>
</dbReference>
<organism evidence="2 3">
    <name type="scientific">Antrihabitans cavernicola</name>
    <dbReference type="NCBI Taxonomy" id="2495913"/>
    <lineage>
        <taxon>Bacteria</taxon>
        <taxon>Bacillati</taxon>
        <taxon>Actinomycetota</taxon>
        <taxon>Actinomycetes</taxon>
        <taxon>Mycobacteriales</taxon>
        <taxon>Nocardiaceae</taxon>
        <taxon>Antrihabitans</taxon>
    </lineage>
</organism>